<feature type="non-terminal residue" evidence="2">
    <location>
        <position position="484"/>
    </location>
</feature>
<proteinExistence type="predicted"/>
<accession>A0A367IRE3</accession>
<feature type="region of interest" description="Disordered" evidence="1">
    <location>
        <begin position="309"/>
        <end position="430"/>
    </location>
</feature>
<evidence type="ECO:0000256" key="1">
    <source>
        <dbReference type="SAM" id="MobiDB-lite"/>
    </source>
</evidence>
<dbReference type="AlphaFoldDB" id="A0A367IRE3"/>
<evidence type="ECO:0000313" key="3">
    <source>
        <dbReference type="Proteomes" id="UP000253551"/>
    </source>
</evidence>
<protein>
    <submittedName>
        <fullName evidence="2">Uncharacterized protein</fullName>
    </submittedName>
</protein>
<sequence length="484" mass="55018">LQLSIAGKTKKENTRGEIKDVQFENVSLPEITSYSREVKPLKITIRLSFAKDNVETKHTFILLPAAIHPESNTNFYYYPLMFVKAKSSVAHEVIEWLKRSYSCNISDLFIPSPTFHGLVRSWVETLFELLPSEEELVQASSRIVEHSLEIEYITQLKELSKLTVKLKSAEVIKMCKKLKNRQEFVFALNDHLFNITKINIGSLTIGQLKTTSMGLDRSGRFKMSGHISRTEASSIVNELIELSKSSQPKATNIIRPTKRGPSSVHSNSSERKIKVAPTNILEKPGFNIYTPKSNVTHRTGKAFTLPVTTSENNRPRLMPRLSGKSVSGSLSAEVYQRPVESYHKSNSTPTGNYSKHLTHSPMEARQGFNIIHPENRPEEKIYSIKTPKEESEEDTEEESEEEEEEEEESEEEESEEDDDPVMNEARTNRKIEDLELSLKSLLAVNNMLEATVKKQAQQILQLKKNSNGTQQVEPVQEVKEKETE</sequence>
<evidence type="ECO:0000313" key="2">
    <source>
        <dbReference type="EMBL" id="RCH80245.1"/>
    </source>
</evidence>
<dbReference type="InterPro" id="IPR025204">
    <property type="entry name" value="CENP-L"/>
</dbReference>
<comment type="caution">
    <text evidence="2">The sequence shown here is derived from an EMBL/GenBank/DDBJ whole genome shotgun (WGS) entry which is preliminary data.</text>
</comment>
<dbReference type="Pfam" id="PF13092">
    <property type="entry name" value="CENP-L"/>
    <property type="match status" value="1"/>
</dbReference>
<dbReference type="EMBL" id="PJQM01006105">
    <property type="protein sequence ID" value="RCH80245.1"/>
    <property type="molecule type" value="Genomic_DNA"/>
</dbReference>
<feature type="compositionally biased region" description="Acidic residues" evidence="1">
    <location>
        <begin position="390"/>
        <end position="421"/>
    </location>
</feature>
<feature type="compositionally biased region" description="Low complexity" evidence="1">
    <location>
        <begin position="463"/>
        <end position="475"/>
    </location>
</feature>
<feature type="region of interest" description="Disordered" evidence="1">
    <location>
        <begin position="463"/>
        <end position="484"/>
    </location>
</feature>
<organism evidence="2 3">
    <name type="scientific">Rhizopus stolonifer</name>
    <name type="common">Rhizopus nigricans</name>
    <dbReference type="NCBI Taxonomy" id="4846"/>
    <lineage>
        <taxon>Eukaryota</taxon>
        <taxon>Fungi</taxon>
        <taxon>Fungi incertae sedis</taxon>
        <taxon>Mucoromycota</taxon>
        <taxon>Mucoromycotina</taxon>
        <taxon>Mucoromycetes</taxon>
        <taxon>Mucorales</taxon>
        <taxon>Mucorineae</taxon>
        <taxon>Rhizopodaceae</taxon>
        <taxon>Rhizopus</taxon>
    </lineage>
</organism>
<dbReference type="Proteomes" id="UP000253551">
    <property type="component" value="Unassembled WGS sequence"/>
</dbReference>
<dbReference type="OrthoDB" id="8864979at2759"/>
<keyword evidence="3" id="KW-1185">Reference proteome</keyword>
<reference evidence="2 3" key="1">
    <citation type="journal article" date="2018" name="G3 (Bethesda)">
        <title>Phylogenetic and Phylogenomic Definition of Rhizopus Species.</title>
        <authorList>
            <person name="Gryganskyi A.P."/>
            <person name="Golan J."/>
            <person name="Dolatabadi S."/>
            <person name="Mondo S."/>
            <person name="Robb S."/>
            <person name="Idnurm A."/>
            <person name="Muszewska A."/>
            <person name="Steczkiewicz K."/>
            <person name="Masonjones S."/>
            <person name="Liao H.L."/>
            <person name="Gajdeczka M.T."/>
            <person name="Anike F."/>
            <person name="Vuek A."/>
            <person name="Anishchenko I.M."/>
            <person name="Voigt K."/>
            <person name="de Hoog G.S."/>
            <person name="Smith M.E."/>
            <person name="Heitman J."/>
            <person name="Vilgalys R."/>
            <person name="Stajich J.E."/>
        </authorList>
    </citation>
    <scope>NUCLEOTIDE SEQUENCE [LARGE SCALE GENOMIC DNA]</scope>
    <source>
        <strain evidence="2 3">LSU 92-RS-03</strain>
    </source>
</reference>
<feature type="compositionally biased region" description="Polar residues" evidence="1">
    <location>
        <begin position="344"/>
        <end position="355"/>
    </location>
</feature>
<gene>
    <name evidence="2" type="ORF">CU098_003075</name>
</gene>
<feature type="region of interest" description="Disordered" evidence="1">
    <location>
        <begin position="252"/>
        <end position="271"/>
    </location>
</feature>
<name>A0A367IRE3_RHIST</name>
<feature type="compositionally biased region" description="Basic and acidic residues" evidence="1">
    <location>
        <begin position="373"/>
        <end position="389"/>
    </location>
</feature>
<feature type="non-terminal residue" evidence="2">
    <location>
        <position position="1"/>
    </location>
</feature>